<dbReference type="FunFam" id="3.30.2160.10:FF:000002">
    <property type="entry name" value="Putative Ubiquitin-protein ligase E3C"/>
    <property type="match status" value="1"/>
</dbReference>
<keyword evidence="3" id="KW-0808">Transferase</keyword>
<feature type="active site" description="Glycyl thioester intermediate" evidence="5">
    <location>
        <position position="200"/>
    </location>
</feature>
<dbReference type="eggNOG" id="KOG0942">
    <property type="taxonomic scope" value="Eukaryota"/>
</dbReference>
<keyword evidence="4 5" id="KW-0833">Ubl conjugation pathway</keyword>
<proteinExistence type="predicted"/>
<dbReference type="STRING" id="857967.G0R4D7"/>
<comment type="catalytic activity">
    <reaction evidence="1">
        <text>S-ubiquitinyl-[E2 ubiquitin-conjugating enzyme]-L-cysteine + [acceptor protein]-L-lysine = [E2 ubiquitin-conjugating enzyme]-L-cysteine + N(6)-ubiquitinyl-[acceptor protein]-L-lysine.</text>
        <dbReference type="EC" id="2.3.2.26"/>
    </reaction>
</comment>
<reference evidence="7 8" key="1">
    <citation type="submission" date="2011-07" db="EMBL/GenBank/DDBJ databases">
        <authorList>
            <person name="Coyne R."/>
            <person name="Brami D."/>
            <person name="Johnson J."/>
            <person name="Hostetler J."/>
            <person name="Hannick L."/>
            <person name="Clark T."/>
            <person name="Cassidy-Hanley D."/>
            <person name="Inman J."/>
        </authorList>
    </citation>
    <scope>NUCLEOTIDE SEQUENCE [LARGE SCALE GENOMIC DNA]</scope>
    <source>
        <strain evidence="7 8">G5</strain>
    </source>
</reference>
<dbReference type="SMART" id="SM00119">
    <property type="entry name" value="HECTc"/>
    <property type="match status" value="1"/>
</dbReference>
<dbReference type="GO" id="GO:0061630">
    <property type="term" value="F:ubiquitin protein ligase activity"/>
    <property type="evidence" value="ECO:0007669"/>
    <property type="project" value="UniProtKB-EC"/>
</dbReference>
<evidence type="ECO:0000259" key="6">
    <source>
        <dbReference type="PROSITE" id="PS50237"/>
    </source>
</evidence>
<dbReference type="GeneID" id="14903736"/>
<name>G0R4D7_ICHMU</name>
<dbReference type="Proteomes" id="UP000008983">
    <property type="component" value="Unassembled WGS sequence"/>
</dbReference>
<dbReference type="PANTHER" id="PTHR45700:SF2">
    <property type="entry name" value="UBIQUITIN-PROTEIN LIGASE E3C"/>
    <property type="match status" value="1"/>
</dbReference>
<feature type="domain" description="HECT" evidence="6">
    <location>
        <begin position="1"/>
        <end position="232"/>
    </location>
</feature>
<dbReference type="PANTHER" id="PTHR45700">
    <property type="entry name" value="UBIQUITIN-PROTEIN LIGASE E3C"/>
    <property type="match status" value="1"/>
</dbReference>
<dbReference type="GO" id="GO:0006511">
    <property type="term" value="P:ubiquitin-dependent protein catabolic process"/>
    <property type="evidence" value="ECO:0007669"/>
    <property type="project" value="TreeGrafter"/>
</dbReference>
<dbReference type="Pfam" id="PF00632">
    <property type="entry name" value="HECT"/>
    <property type="match status" value="1"/>
</dbReference>
<dbReference type="Gene3D" id="3.90.1750.10">
    <property type="entry name" value="Hect, E3 ligase catalytic domains"/>
    <property type="match status" value="1"/>
</dbReference>
<dbReference type="FunFam" id="3.30.2410.10:FF:000009">
    <property type="entry name" value="Probable E3 ubiquitin-protein ligase HECTD2"/>
    <property type="match status" value="1"/>
</dbReference>
<evidence type="ECO:0000256" key="5">
    <source>
        <dbReference type="PROSITE-ProRule" id="PRU00104"/>
    </source>
</evidence>
<organism evidence="7 8">
    <name type="scientific">Ichthyophthirius multifiliis</name>
    <name type="common">White spot disease agent</name>
    <name type="synonym">Ich</name>
    <dbReference type="NCBI Taxonomy" id="5932"/>
    <lineage>
        <taxon>Eukaryota</taxon>
        <taxon>Sar</taxon>
        <taxon>Alveolata</taxon>
        <taxon>Ciliophora</taxon>
        <taxon>Intramacronucleata</taxon>
        <taxon>Oligohymenophorea</taxon>
        <taxon>Hymenostomatida</taxon>
        <taxon>Ophryoglenina</taxon>
        <taxon>Ichthyophthirius</taxon>
    </lineage>
</organism>
<dbReference type="InterPro" id="IPR000569">
    <property type="entry name" value="HECT_dom"/>
</dbReference>
<dbReference type="PROSITE" id="PS50237">
    <property type="entry name" value="HECT"/>
    <property type="match status" value="1"/>
</dbReference>
<evidence type="ECO:0000256" key="3">
    <source>
        <dbReference type="ARBA" id="ARBA00022679"/>
    </source>
</evidence>
<dbReference type="AlphaFoldDB" id="G0R4D7"/>
<accession>G0R4D7</accession>
<gene>
    <name evidence="7" type="ORF">IMG5_191500</name>
</gene>
<dbReference type="GO" id="GO:0000209">
    <property type="term" value="P:protein polyubiquitination"/>
    <property type="evidence" value="ECO:0007669"/>
    <property type="project" value="InterPro"/>
</dbReference>
<dbReference type="GO" id="GO:0016874">
    <property type="term" value="F:ligase activity"/>
    <property type="evidence" value="ECO:0007669"/>
    <property type="project" value="UniProtKB-KW"/>
</dbReference>
<keyword evidence="8" id="KW-1185">Reference proteome</keyword>
<dbReference type="InterPro" id="IPR044611">
    <property type="entry name" value="E3A/B/C-like"/>
</dbReference>
<dbReference type="OMA" id="KFRICKT"/>
<dbReference type="InParanoid" id="G0R4D7"/>
<dbReference type="OrthoDB" id="8068875at2759"/>
<dbReference type="SUPFAM" id="SSF56204">
    <property type="entry name" value="Hect, E3 ligase catalytic domain"/>
    <property type="match status" value="1"/>
</dbReference>
<evidence type="ECO:0000313" key="8">
    <source>
        <dbReference type="Proteomes" id="UP000008983"/>
    </source>
</evidence>
<protein>
    <recommendedName>
        <fullName evidence="2">HECT-type E3 ubiquitin transferase</fullName>
        <ecNumber evidence="2">2.3.2.26</ecNumber>
    </recommendedName>
</protein>
<evidence type="ECO:0000256" key="1">
    <source>
        <dbReference type="ARBA" id="ARBA00000885"/>
    </source>
</evidence>
<sequence length="232" mass="27179">MIGKNNSLVQLEQFDQDLYKNLKFLKNFEGNIEDLTITFTISDSDQKEIELIQNGRNIKVNNENKFKYIYLVADYKMNKCIKEQSKAFLRGLNRTIPAEWLQMFDEQEMQILISGEQNSLDLKNLQQNTKYEGYKKNDSYIKSFWQYIESFSSNNKIIFLKFVTSCERQPLFGFQNLNPPFLISKVDSENDSKLPSANTCFNKFNLPKYSSLQILKEKLNLALQNGVGFYLT</sequence>
<evidence type="ECO:0000313" key="7">
    <source>
        <dbReference type="EMBL" id="EGR27666.1"/>
    </source>
</evidence>
<dbReference type="Gene3D" id="3.30.2410.10">
    <property type="entry name" value="Hect, E3 ligase catalytic domain"/>
    <property type="match status" value="1"/>
</dbReference>
<dbReference type="Gene3D" id="3.30.2160.10">
    <property type="entry name" value="Hect, E3 ligase catalytic domain"/>
    <property type="match status" value="1"/>
</dbReference>
<dbReference type="EC" id="2.3.2.26" evidence="2"/>
<dbReference type="EMBL" id="GL984336">
    <property type="protein sequence ID" value="EGR27666.1"/>
    <property type="molecule type" value="Genomic_DNA"/>
</dbReference>
<dbReference type="InterPro" id="IPR035983">
    <property type="entry name" value="Hect_E3_ubiquitin_ligase"/>
</dbReference>
<evidence type="ECO:0000256" key="2">
    <source>
        <dbReference type="ARBA" id="ARBA00012485"/>
    </source>
</evidence>
<evidence type="ECO:0000256" key="4">
    <source>
        <dbReference type="ARBA" id="ARBA00022786"/>
    </source>
</evidence>
<dbReference type="RefSeq" id="XP_004025118.1">
    <property type="nucleotide sequence ID" value="XM_004025069.1"/>
</dbReference>
<keyword evidence="7" id="KW-0436">Ligase</keyword>